<dbReference type="CDD" id="cd00051">
    <property type="entry name" value="EFh"/>
    <property type="match status" value="1"/>
</dbReference>
<evidence type="ECO:0000313" key="4">
    <source>
        <dbReference type="Proteomes" id="UP001209878"/>
    </source>
</evidence>
<dbReference type="FunFam" id="1.10.238.10:FF:000001">
    <property type="entry name" value="Calmodulin 1"/>
    <property type="match status" value="1"/>
</dbReference>
<evidence type="ECO:0000313" key="3">
    <source>
        <dbReference type="EMBL" id="KAK2187680.1"/>
    </source>
</evidence>
<dbReference type="Gene3D" id="1.10.238.10">
    <property type="entry name" value="EF-hand"/>
    <property type="match status" value="2"/>
</dbReference>
<dbReference type="InterPro" id="IPR002048">
    <property type="entry name" value="EF_hand_dom"/>
</dbReference>
<proteinExistence type="predicted"/>
<dbReference type="SUPFAM" id="SSF47473">
    <property type="entry name" value="EF-hand"/>
    <property type="match status" value="1"/>
</dbReference>
<accession>A0AAD9P499</accession>
<dbReference type="AlphaFoldDB" id="A0AAD9P499"/>
<organism evidence="3 4">
    <name type="scientific">Ridgeia piscesae</name>
    <name type="common">Tubeworm</name>
    <dbReference type="NCBI Taxonomy" id="27915"/>
    <lineage>
        <taxon>Eukaryota</taxon>
        <taxon>Metazoa</taxon>
        <taxon>Spiralia</taxon>
        <taxon>Lophotrochozoa</taxon>
        <taxon>Annelida</taxon>
        <taxon>Polychaeta</taxon>
        <taxon>Sedentaria</taxon>
        <taxon>Canalipalpata</taxon>
        <taxon>Sabellida</taxon>
        <taxon>Siboglinidae</taxon>
        <taxon>Ridgeia</taxon>
    </lineage>
</organism>
<evidence type="ECO:0000259" key="2">
    <source>
        <dbReference type="PROSITE" id="PS50222"/>
    </source>
</evidence>
<gene>
    <name evidence="3" type="ORF">NP493_157g03000</name>
</gene>
<dbReference type="Proteomes" id="UP001209878">
    <property type="component" value="Unassembled WGS sequence"/>
</dbReference>
<keyword evidence="1" id="KW-0677">Repeat</keyword>
<dbReference type="GO" id="GO:0005509">
    <property type="term" value="F:calcium ion binding"/>
    <property type="evidence" value="ECO:0007669"/>
    <property type="project" value="InterPro"/>
</dbReference>
<dbReference type="PANTHER" id="PTHR23048:SF0">
    <property type="entry name" value="CALMODULIN LIKE 3"/>
    <property type="match status" value="1"/>
</dbReference>
<evidence type="ECO:0000256" key="1">
    <source>
        <dbReference type="ARBA" id="ARBA00022737"/>
    </source>
</evidence>
<name>A0AAD9P499_RIDPI</name>
<dbReference type="PROSITE" id="PS50222">
    <property type="entry name" value="EF_HAND_2"/>
    <property type="match status" value="2"/>
</dbReference>
<keyword evidence="4" id="KW-1185">Reference proteome</keyword>
<comment type="caution">
    <text evidence="3">The sequence shown here is derived from an EMBL/GenBank/DDBJ whole genome shotgun (WGS) entry which is preliminary data.</text>
</comment>
<dbReference type="EMBL" id="JAODUO010000157">
    <property type="protein sequence ID" value="KAK2187680.1"/>
    <property type="molecule type" value="Genomic_DNA"/>
</dbReference>
<sequence>MSPAVYKDAFDAADKEQIGRIARDEIVNVIRRLGFNPIPDEITKMTEKATELSPEGGVDFDQFCQVTRILERTPADEKLALSAAFKVFDKSGDGMISRSHLAEVLKTKGADQLTDEEIEGMLAQVTRDGNVAYEGKVAPSGG</sequence>
<dbReference type="PANTHER" id="PTHR23048">
    <property type="entry name" value="MYOSIN LIGHT CHAIN 1, 3"/>
    <property type="match status" value="1"/>
</dbReference>
<protein>
    <recommendedName>
        <fullName evidence="2">EF-hand domain-containing protein</fullName>
    </recommendedName>
</protein>
<dbReference type="InterPro" id="IPR011992">
    <property type="entry name" value="EF-hand-dom_pair"/>
</dbReference>
<dbReference type="InterPro" id="IPR050230">
    <property type="entry name" value="CALM/Myosin/TropC-like"/>
</dbReference>
<feature type="domain" description="EF-hand" evidence="2">
    <location>
        <begin position="76"/>
        <end position="111"/>
    </location>
</feature>
<feature type="domain" description="EF-hand" evidence="2">
    <location>
        <begin position="1"/>
        <end position="36"/>
    </location>
</feature>
<reference evidence="3" key="1">
    <citation type="journal article" date="2023" name="Mol. Biol. Evol.">
        <title>Third-Generation Sequencing Reveals the Adaptive Role of the Epigenome in Three Deep-Sea Polychaetes.</title>
        <authorList>
            <person name="Perez M."/>
            <person name="Aroh O."/>
            <person name="Sun Y."/>
            <person name="Lan Y."/>
            <person name="Juniper S.K."/>
            <person name="Young C.R."/>
            <person name="Angers B."/>
            <person name="Qian P.Y."/>
        </authorList>
    </citation>
    <scope>NUCLEOTIDE SEQUENCE</scope>
    <source>
        <strain evidence="3">R07B-5</strain>
    </source>
</reference>
<dbReference type="Pfam" id="PF13499">
    <property type="entry name" value="EF-hand_7"/>
    <property type="match status" value="1"/>
</dbReference>
<dbReference type="SMART" id="SM00054">
    <property type="entry name" value="EFh"/>
    <property type="match status" value="2"/>
</dbReference>
<dbReference type="GO" id="GO:0016460">
    <property type="term" value="C:myosin II complex"/>
    <property type="evidence" value="ECO:0007669"/>
    <property type="project" value="TreeGrafter"/>
</dbReference>